<dbReference type="PANTHER" id="PTHR12526">
    <property type="entry name" value="GLYCOSYLTRANSFERASE"/>
    <property type="match status" value="1"/>
</dbReference>
<organism evidence="1 2">
    <name type="scientific">Thauera sedimentorum</name>
    <dbReference type="NCBI Taxonomy" id="2767595"/>
    <lineage>
        <taxon>Bacteria</taxon>
        <taxon>Pseudomonadati</taxon>
        <taxon>Pseudomonadota</taxon>
        <taxon>Betaproteobacteria</taxon>
        <taxon>Rhodocyclales</taxon>
        <taxon>Zoogloeaceae</taxon>
        <taxon>Thauera</taxon>
    </lineage>
</organism>
<dbReference type="Gene3D" id="3.40.50.2000">
    <property type="entry name" value="Glycogen Phosphorylase B"/>
    <property type="match status" value="2"/>
</dbReference>
<dbReference type="NCBIfam" id="TIGR03087">
    <property type="entry name" value="stp1"/>
    <property type="match status" value="1"/>
</dbReference>
<gene>
    <name evidence="1" type="ORF">IFO67_16825</name>
</gene>
<keyword evidence="2" id="KW-1185">Reference proteome</keyword>
<dbReference type="SUPFAM" id="SSF53756">
    <property type="entry name" value="UDP-Glycosyltransferase/glycogen phosphorylase"/>
    <property type="match status" value="1"/>
</dbReference>
<dbReference type="CDD" id="cd03801">
    <property type="entry name" value="GT4_PimA-like"/>
    <property type="match status" value="1"/>
</dbReference>
<sequence>MDTRPPILFLAHRIPWPPNKGDKVRSFNILRHLARHYRVFLACFVDQPEDRQHVARLDEWCAGVHAERLDPLTARLASLRGLLSGEALSLPYYRSARLRRWVENTVRREGIAQAVVFSGPMAQYADIPELDSVVVDFCDVDSAKWTQYAARRSGPMAWLYRREGERLLAFERRAAQRATAALFVTEAEAQIFRRAAPEAAGQVWVMQNGVNAEFFSPSHEEPAPWSAGGPVLTFTGAMDYWPNVDAVSWFAEEVLPVLCARHPGLRFYVVGMNPAAAVRELAGPDVVVTGTVPDVRPYLAHADVVVAPLRVARGIQNKVLEAMAMARPVVVSADSAVGLAGEPGQSYVTAGTAAEFAAAVDRLLADPALRAEIGAAARRTVESHYSWAAHLGVLDALLGTPLARAAQAPLAAGAPA</sequence>
<protein>
    <submittedName>
        <fullName evidence="1">TIGR03087 family PEP-CTERM/XrtA system glycosyltransferase</fullName>
    </submittedName>
</protein>
<dbReference type="Pfam" id="PF13692">
    <property type="entry name" value="Glyco_trans_1_4"/>
    <property type="match status" value="1"/>
</dbReference>
<accession>A0ABR9BDX3</accession>
<comment type="caution">
    <text evidence="1">The sequence shown here is derived from an EMBL/GenBank/DDBJ whole genome shotgun (WGS) entry which is preliminary data.</text>
</comment>
<dbReference type="EMBL" id="JACYTO010000002">
    <property type="protein sequence ID" value="MBD8504556.1"/>
    <property type="molecule type" value="Genomic_DNA"/>
</dbReference>
<evidence type="ECO:0000313" key="2">
    <source>
        <dbReference type="Proteomes" id="UP000603602"/>
    </source>
</evidence>
<reference evidence="2" key="1">
    <citation type="submission" date="2023-07" db="EMBL/GenBank/DDBJ databases">
        <title>Thauera sp. CAU 1555 isolated from sand of Yaerae Beach.</title>
        <authorList>
            <person name="Kim W."/>
        </authorList>
    </citation>
    <scope>NUCLEOTIDE SEQUENCE [LARGE SCALE GENOMIC DNA]</scope>
    <source>
        <strain evidence="2">CAU 1555</strain>
    </source>
</reference>
<dbReference type="InterPro" id="IPR017521">
    <property type="entry name" value="Sugar_tfrase_PEP-CTERM_Stp1"/>
</dbReference>
<dbReference type="PANTHER" id="PTHR12526:SF600">
    <property type="entry name" value="GLYCOSYL TRANSFERASE GROUP 1"/>
    <property type="match status" value="1"/>
</dbReference>
<proteinExistence type="predicted"/>
<dbReference type="Proteomes" id="UP000603602">
    <property type="component" value="Unassembled WGS sequence"/>
</dbReference>
<name>A0ABR9BDX3_9RHOO</name>
<dbReference type="RefSeq" id="WP_187719287.1">
    <property type="nucleotide sequence ID" value="NZ_JACTAH010000002.1"/>
</dbReference>
<evidence type="ECO:0000313" key="1">
    <source>
        <dbReference type="EMBL" id="MBD8504556.1"/>
    </source>
</evidence>